<dbReference type="InterPro" id="IPR050570">
    <property type="entry name" value="Cell_wall_metabolism_enzyme"/>
</dbReference>
<dbReference type="SUPFAM" id="SSF51261">
    <property type="entry name" value="Duplicated hybrid motif"/>
    <property type="match status" value="1"/>
</dbReference>
<keyword evidence="3" id="KW-1185">Reference proteome</keyword>
<feature type="domain" description="M23ase beta-sheet core" evidence="1">
    <location>
        <begin position="232"/>
        <end position="332"/>
    </location>
</feature>
<dbReference type="InterPro" id="IPR011055">
    <property type="entry name" value="Dup_hybrid_motif"/>
</dbReference>
<accession>A0A5J4J0V4</accession>
<evidence type="ECO:0000313" key="3">
    <source>
        <dbReference type="Proteomes" id="UP000326509"/>
    </source>
</evidence>
<proteinExistence type="predicted"/>
<dbReference type="PANTHER" id="PTHR21666:SF270">
    <property type="entry name" value="MUREIN HYDROLASE ACTIVATOR ENVC"/>
    <property type="match status" value="1"/>
</dbReference>
<sequence>MLFVACKKQTDTTQAIAVDTIESERTLNRPDLPIEVIAAYVLYVPDLIIVDGQQQLRYELSISNNYRIPFTLTKVEIYNLDNDAISIATFDSDYIDENFERPGIREGDLKVLTANQFGTLHLNVAFDVQREFPKKIYHKLYFDRATKSGEIVTYPMEVAKLTVPPITRNTLGFPFNKKGKWFYEAEGHKGARYITEGKITYPQRFAIDYTFVDENGNFTKGDASQNENWYTYGIELIAIADGTITAINDGIIENIPLSDELAVKNTLETIGGNYVILDIGNDTNAFYGHLIPGSLKVNVGDTIKKGQVLGLLGNSGNSDAPHLHFHLETKNNHFFGGEGMAYLLNSFTQLDTYNENDMSLFLNSLQVPIDLLKPITKNNEFPVGFGLIEIN</sequence>
<gene>
    <name evidence="2" type="ORF">ULMA_15410</name>
</gene>
<evidence type="ECO:0000313" key="2">
    <source>
        <dbReference type="EMBL" id="GER59433.1"/>
    </source>
</evidence>
<dbReference type="Proteomes" id="UP000326509">
    <property type="component" value="Unassembled WGS sequence"/>
</dbReference>
<dbReference type="AlphaFoldDB" id="A0A5J4J0V4"/>
<name>A0A5J4J0V4_9FLAO</name>
<evidence type="ECO:0000259" key="1">
    <source>
        <dbReference type="Pfam" id="PF01551"/>
    </source>
</evidence>
<protein>
    <submittedName>
        <fullName evidence="2">Peptidase M23</fullName>
    </submittedName>
</protein>
<organism evidence="2 3">
    <name type="scientific">Patiriisocius marinus</name>
    <dbReference type="NCBI Taxonomy" id="1397112"/>
    <lineage>
        <taxon>Bacteria</taxon>
        <taxon>Pseudomonadati</taxon>
        <taxon>Bacteroidota</taxon>
        <taxon>Flavobacteriia</taxon>
        <taxon>Flavobacteriales</taxon>
        <taxon>Flavobacteriaceae</taxon>
        <taxon>Patiriisocius</taxon>
    </lineage>
</organism>
<reference evidence="2 3" key="1">
    <citation type="submission" date="2019-08" db="EMBL/GenBank/DDBJ databases">
        <title>Draft genome sequence of Ulvibacter marinus type strain NBRC 109484.</title>
        <authorList>
            <person name="Kawano K."/>
            <person name="Ushijima N."/>
            <person name="Kihara M."/>
            <person name="Itoh H."/>
        </authorList>
    </citation>
    <scope>NUCLEOTIDE SEQUENCE [LARGE SCALE GENOMIC DNA]</scope>
    <source>
        <strain evidence="2 3">NBRC 109484</strain>
    </source>
</reference>
<dbReference type="EMBL" id="BKCG01000003">
    <property type="protein sequence ID" value="GER59433.1"/>
    <property type="molecule type" value="Genomic_DNA"/>
</dbReference>
<dbReference type="Pfam" id="PF01551">
    <property type="entry name" value="Peptidase_M23"/>
    <property type="match status" value="1"/>
</dbReference>
<dbReference type="GO" id="GO:0004222">
    <property type="term" value="F:metalloendopeptidase activity"/>
    <property type="evidence" value="ECO:0007669"/>
    <property type="project" value="TreeGrafter"/>
</dbReference>
<dbReference type="CDD" id="cd12797">
    <property type="entry name" value="M23_peptidase"/>
    <property type="match status" value="1"/>
</dbReference>
<dbReference type="PANTHER" id="PTHR21666">
    <property type="entry name" value="PEPTIDASE-RELATED"/>
    <property type="match status" value="1"/>
</dbReference>
<dbReference type="Gene3D" id="2.70.70.10">
    <property type="entry name" value="Glucose Permease (Domain IIA)"/>
    <property type="match status" value="1"/>
</dbReference>
<comment type="caution">
    <text evidence="2">The sequence shown here is derived from an EMBL/GenBank/DDBJ whole genome shotgun (WGS) entry which is preliminary data.</text>
</comment>
<dbReference type="InterPro" id="IPR016047">
    <property type="entry name" value="M23ase_b-sheet_dom"/>
</dbReference>